<dbReference type="Gene3D" id="3.30.60.80">
    <property type="match status" value="1"/>
</dbReference>
<dbReference type="OrthoDB" id="9802672at2"/>
<dbReference type="GO" id="GO:0003677">
    <property type="term" value="F:DNA binding"/>
    <property type="evidence" value="ECO:0007669"/>
    <property type="project" value="UniProtKB-UniRule"/>
</dbReference>
<evidence type="ECO:0000313" key="10">
    <source>
        <dbReference type="Proteomes" id="UP000238157"/>
    </source>
</evidence>
<evidence type="ECO:0000256" key="4">
    <source>
        <dbReference type="ARBA" id="ARBA00022833"/>
    </source>
</evidence>
<gene>
    <name evidence="7" type="primary">recR</name>
    <name evidence="9" type="ORF">CLW00_10940</name>
</gene>
<feature type="zinc finger region" description="C4-type" evidence="7">
    <location>
        <begin position="58"/>
        <end position="73"/>
    </location>
</feature>
<dbReference type="PROSITE" id="PS50880">
    <property type="entry name" value="TOPRIM"/>
    <property type="match status" value="1"/>
</dbReference>
<keyword evidence="4 7" id="KW-0862">Zinc</keyword>
<dbReference type="HAMAP" id="MF_00017">
    <property type="entry name" value="RecR"/>
    <property type="match status" value="1"/>
</dbReference>
<dbReference type="GO" id="GO:0006281">
    <property type="term" value="P:DNA repair"/>
    <property type="evidence" value="ECO:0007669"/>
    <property type="project" value="UniProtKB-UniRule"/>
</dbReference>
<dbReference type="SUPFAM" id="SSF111304">
    <property type="entry name" value="Recombination protein RecR"/>
    <property type="match status" value="1"/>
</dbReference>
<evidence type="ECO:0000256" key="5">
    <source>
        <dbReference type="ARBA" id="ARBA00023172"/>
    </source>
</evidence>
<dbReference type="Pfam" id="PF13662">
    <property type="entry name" value="Toprim_4"/>
    <property type="match status" value="1"/>
</dbReference>
<evidence type="ECO:0000313" key="9">
    <source>
        <dbReference type="EMBL" id="PRY86196.1"/>
    </source>
</evidence>
<dbReference type="InterPro" id="IPR023627">
    <property type="entry name" value="Rcmb_RecR"/>
</dbReference>
<sequence length="206" mass="22938">MNFPSKLIEDAVNEMSRLPGIGKKTALRLVLHLLKQKESVTEELSHALLALRKEIKYCQKCHNISDTDVCSICRGVRRDRSIICVVEDIPDVLAIENTSQYQGLYHVLGGVISPIQGIGPDELKIESLMERIRLAETEDKVEEVILALPATMEGDTTSFYITRKLKALNIKVSTIARGIPIGGELEYTDEVTLGRSILTRVNYSAD</sequence>
<dbReference type="NCBIfam" id="TIGR00615">
    <property type="entry name" value="recR"/>
    <property type="match status" value="1"/>
</dbReference>
<evidence type="ECO:0000259" key="8">
    <source>
        <dbReference type="PROSITE" id="PS50880"/>
    </source>
</evidence>
<keyword evidence="2 7" id="KW-0227">DNA damage</keyword>
<dbReference type="EMBL" id="PVTR01000009">
    <property type="protein sequence ID" value="PRY86196.1"/>
    <property type="molecule type" value="Genomic_DNA"/>
</dbReference>
<dbReference type="CDD" id="cd01025">
    <property type="entry name" value="TOPRIM_recR"/>
    <property type="match status" value="1"/>
</dbReference>
<keyword evidence="3 7" id="KW-0863">Zinc-finger</keyword>
<dbReference type="Pfam" id="PF21175">
    <property type="entry name" value="RecR_C"/>
    <property type="match status" value="1"/>
</dbReference>
<evidence type="ECO:0000256" key="3">
    <source>
        <dbReference type="ARBA" id="ARBA00022771"/>
    </source>
</evidence>
<feature type="domain" description="Toprim" evidence="8">
    <location>
        <begin position="81"/>
        <end position="180"/>
    </location>
</feature>
<keyword evidence="1 7" id="KW-0479">Metal-binding</keyword>
<dbReference type="InterPro" id="IPR000093">
    <property type="entry name" value="DNA_Rcmb_RecR"/>
</dbReference>
<dbReference type="InterPro" id="IPR034137">
    <property type="entry name" value="TOPRIM_RecR"/>
</dbReference>
<proteinExistence type="inferred from homology"/>
<dbReference type="RefSeq" id="WP_106134532.1">
    <property type="nucleotide sequence ID" value="NZ_PVTR01000009.1"/>
</dbReference>
<accession>A0A2T0WHM6</accession>
<evidence type="ECO:0000256" key="7">
    <source>
        <dbReference type="HAMAP-Rule" id="MF_00017"/>
    </source>
</evidence>
<protein>
    <recommendedName>
        <fullName evidence="7">Recombination protein RecR</fullName>
    </recommendedName>
</protein>
<keyword evidence="5 7" id="KW-0233">DNA recombination</keyword>
<dbReference type="InterPro" id="IPR006171">
    <property type="entry name" value="TOPRIM_dom"/>
</dbReference>
<dbReference type="PROSITE" id="PS01300">
    <property type="entry name" value="RECR"/>
    <property type="match status" value="1"/>
</dbReference>
<comment type="similarity">
    <text evidence="7">Belongs to the RecR family.</text>
</comment>
<dbReference type="PANTHER" id="PTHR30446:SF0">
    <property type="entry name" value="RECOMBINATION PROTEIN RECR"/>
    <property type="match status" value="1"/>
</dbReference>
<organism evidence="9 10">
    <name type="scientific">Mongoliibacter ruber</name>
    <dbReference type="NCBI Taxonomy" id="1750599"/>
    <lineage>
        <taxon>Bacteria</taxon>
        <taxon>Pseudomonadati</taxon>
        <taxon>Bacteroidota</taxon>
        <taxon>Cytophagia</taxon>
        <taxon>Cytophagales</taxon>
        <taxon>Cyclobacteriaceae</taxon>
        <taxon>Mongoliibacter</taxon>
    </lineage>
</organism>
<dbReference type="GO" id="GO:0008270">
    <property type="term" value="F:zinc ion binding"/>
    <property type="evidence" value="ECO:0007669"/>
    <property type="project" value="UniProtKB-KW"/>
</dbReference>
<dbReference type="InterPro" id="IPR015967">
    <property type="entry name" value="Rcmb_RecR_Znf"/>
</dbReference>
<dbReference type="Pfam" id="PF02132">
    <property type="entry name" value="RecR_ZnF"/>
    <property type="match status" value="1"/>
</dbReference>
<name>A0A2T0WHM6_9BACT</name>
<dbReference type="Pfam" id="PF21176">
    <property type="entry name" value="RecR_HhH"/>
    <property type="match status" value="1"/>
</dbReference>
<comment type="function">
    <text evidence="7">May play a role in DNA repair. It seems to be involved in an RecBC-independent recombinational process of DNA repair. It may act with RecF and RecO.</text>
</comment>
<dbReference type="Proteomes" id="UP000238157">
    <property type="component" value="Unassembled WGS sequence"/>
</dbReference>
<evidence type="ECO:0000256" key="1">
    <source>
        <dbReference type="ARBA" id="ARBA00022723"/>
    </source>
</evidence>
<dbReference type="Gene3D" id="6.10.250.240">
    <property type="match status" value="1"/>
</dbReference>
<comment type="caution">
    <text evidence="9">The sequence shown here is derived from an EMBL/GenBank/DDBJ whole genome shotgun (WGS) entry which is preliminary data.</text>
</comment>
<evidence type="ECO:0000256" key="6">
    <source>
        <dbReference type="ARBA" id="ARBA00023204"/>
    </source>
</evidence>
<dbReference type="SMART" id="SM00493">
    <property type="entry name" value="TOPRIM"/>
    <property type="match status" value="1"/>
</dbReference>
<keyword evidence="10" id="KW-1185">Reference proteome</keyword>
<keyword evidence="6 7" id="KW-0234">DNA repair</keyword>
<evidence type="ECO:0000256" key="2">
    <source>
        <dbReference type="ARBA" id="ARBA00022763"/>
    </source>
</evidence>
<dbReference type="PANTHER" id="PTHR30446">
    <property type="entry name" value="RECOMBINATION PROTEIN RECR"/>
    <property type="match status" value="1"/>
</dbReference>
<dbReference type="Gene3D" id="3.40.1360.10">
    <property type="match status" value="1"/>
</dbReference>
<dbReference type="AlphaFoldDB" id="A0A2T0WHM6"/>
<dbReference type="Gene3D" id="1.10.8.420">
    <property type="entry name" value="RecR Domain 1"/>
    <property type="match status" value="1"/>
</dbReference>
<dbReference type="GO" id="GO:0006310">
    <property type="term" value="P:DNA recombination"/>
    <property type="evidence" value="ECO:0007669"/>
    <property type="project" value="UniProtKB-UniRule"/>
</dbReference>
<reference evidence="9 10" key="1">
    <citation type="submission" date="2018-03" db="EMBL/GenBank/DDBJ databases">
        <title>Genomic Encyclopedia of Archaeal and Bacterial Type Strains, Phase II (KMG-II): from individual species to whole genera.</title>
        <authorList>
            <person name="Goeker M."/>
        </authorList>
    </citation>
    <scope>NUCLEOTIDE SEQUENCE [LARGE SCALE GENOMIC DNA]</scope>
    <source>
        <strain evidence="9 10">DSM 27929</strain>
    </source>
</reference>